<dbReference type="PROSITE" id="PS50234">
    <property type="entry name" value="VWFA"/>
    <property type="match status" value="2"/>
</dbReference>
<gene>
    <name evidence="3" type="ORF">CGI_10018429</name>
</gene>
<dbReference type="Gene3D" id="3.40.50.410">
    <property type="entry name" value="von Willebrand factor, type A domain"/>
    <property type="match status" value="2"/>
</dbReference>
<dbReference type="Pfam" id="PF00092">
    <property type="entry name" value="VWA"/>
    <property type="match status" value="2"/>
</dbReference>
<evidence type="ECO:0000256" key="1">
    <source>
        <dbReference type="SAM" id="MobiDB-lite"/>
    </source>
</evidence>
<feature type="compositionally biased region" description="Low complexity" evidence="1">
    <location>
        <begin position="194"/>
        <end position="213"/>
    </location>
</feature>
<dbReference type="SMART" id="SM00327">
    <property type="entry name" value="VWA"/>
    <property type="match status" value="2"/>
</dbReference>
<reference evidence="3" key="1">
    <citation type="journal article" date="2012" name="Nature">
        <title>The oyster genome reveals stress adaptation and complexity of shell formation.</title>
        <authorList>
            <person name="Zhang G."/>
            <person name="Fang X."/>
            <person name="Guo X."/>
            <person name="Li L."/>
            <person name="Luo R."/>
            <person name="Xu F."/>
            <person name="Yang P."/>
            <person name="Zhang L."/>
            <person name="Wang X."/>
            <person name="Qi H."/>
            <person name="Xiong Z."/>
            <person name="Que H."/>
            <person name="Xie Y."/>
            <person name="Holland P.W."/>
            <person name="Paps J."/>
            <person name="Zhu Y."/>
            <person name="Wu F."/>
            <person name="Chen Y."/>
            <person name="Wang J."/>
            <person name="Peng C."/>
            <person name="Meng J."/>
            <person name="Yang L."/>
            <person name="Liu J."/>
            <person name="Wen B."/>
            <person name="Zhang N."/>
            <person name="Huang Z."/>
            <person name="Zhu Q."/>
            <person name="Feng Y."/>
            <person name="Mount A."/>
            <person name="Hedgecock D."/>
            <person name="Xu Z."/>
            <person name="Liu Y."/>
            <person name="Domazet-Loso T."/>
            <person name="Du Y."/>
            <person name="Sun X."/>
            <person name="Zhang S."/>
            <person name="Liu B."/>
            <person name="Cheng P."/>
            <person name="Jiang X."/>
            <person name="Li J."/>
            <person name="Fan D."/>
            <person name="Wang W."/>
            <person name="Fu W."/>
            <person name="Wang T."/>
            <person name="Wang B."/>
            <person name="Zhang J."/>
            <person name="Peng Z."/>
            <person name="Li Y."/>
            <person name="Li N."/>
            <person name="Wang J."/>
            <person name="Chen M."/>
            <person name="He Y."/>
            <person name="Tan F."/>
            <person name="Song X."/>
            <person name="Zheng Q."/>
            <person name="Huang R."/>
            <person name="Yang H."/>
            <person name="Du X."/>
            <person name="Chen L."/>
            <person name="Yang M."/>
            <person name="Gaffney P.M."/>
            <person name="Wang S."/>
            <person name="Luo L."/>
            <person name="She Z."/>
            <person name="Ming Y."/>
            <person name="Huang W."/>
            <person name="Zhang S."/>
            <person name="Huang B."/>
            <person name="Zhang Y."/>
            <person name="Qu T."/>
            <person name="Ni P."/>
            <person name="Miao G."/>
            <person name="Wang J."/>
            <person name="Wang Q."/>
            <person name="Steinberg C.E."/>
            <person name="Wang H."/>
            <person name="Li N."/>
            <person name="Qian L."/>
            <person name="Zhang G."/>
            <person name="Li Y."/>
            <person name="Yang H."/>
            <person name="Liu X."/>
            <person name="Wang J."/>
            <person name="Yin Y."/>
            <person name="Wang J."/>
        </authorList>
    </citation>
    <scope>NUCLEOTIDE SEQUENCE [LARGE SCALE GENOMIC DNA]</scope>
    <source>
        <strain evidence="3">05x7-T-G4-1.051#20</strain>
    </source>
</reference>
<dbReference type="PRINTS" id="PR00453">
    <property type="entry name" value="VWFADOMAIN"/>
</dbReference>
<organism evidence="3">
    <name type="scientific">Magallana gigas</name>
    <name type="common">Pacific oyster</name>
    <name type="synonym">Crassostrea gigas</name>
    <dbReference type="NCBI Taxonomy" id="29159"/>
    <lineage>
        <taxon>Eukaryota</taxon>
        <taxon>Metazoa</taxon>
        <taxon>Spiralia</taxon>
        <taxon>Lophotrochozoa</taxon>
        <taxon>Mollusca</taxon>
        <taxon>Bivalvia</taxon>
        <taxon>Autobranchia</taxon>
        <taxon>Pteriomorphia</taxon>
        <taxon>Ostreida</taxon>
        <taxon>Ostreoidea</taxon>
        <taxon>Ostreidae</taxon>
        <taxon>Magallana</taxon>
    </lineage>
</organism>
<sequence length="429" mass="47504">MFLSDCTFKPTDLVFVLDESGSVGETNFQLQNQFVAKLVEGFDIGINNTQVAVITFANTVVTEFYLNAFNDKIQLLESIKHINYSHPGLTMTHIALRTVRNEVFTVANGMRPNALPFVIVVTDGRSMIPPVTIREAKLLHELNITVFVIGISSEVYIDELRAIATDPEDVIIVKDFRSLVSIQEKALRSACKATTSSPTKTTKTMSTVTPTTTSSTRKPIEIITLPYTLESTSKVTKYCHSKPTDLVFVLDESGSVGDINFQLQNQFVAKFIEGFDIGINNTQVAVITFSSTVVTEFYLNAFNDKIQLLESIKHINYSHPGLTMTHIALRTVRNEVLTVAKGMRPNALPFVIVVTDGRSMIPPVTIREAKLLHELNITVFVIGISSEVYIDELTAIATDPKDVIIVKDFRSLVSIQETFLSTACEVATI</sequence>
<accession>K1R2G4</accession>
<evidence type="ECO:0000259" key="2">
    <source>
        <dbReference type="PROSITE" id="PS50234"/>
    </source>
</evidence>
<dbReference type="SUPFAM" id="SSF53300">
    <property type="entry name" value="vWA-like"/>
    <property type="match status" value="2"/>
</dbReference>
<feature type="domain" description="VWFA" evidence="2">
    <location>
        <begin position="12"/>
        <end position="186"/>
    </location>
</feature>
<protein>
    <submittedName>
        <fullName evidence="3">Cartilage matrix protein</fullName>
    </submittedName>
</protein>
<name>K1R2G4_MAGGI</name>
<proteinExistence type="predicted"/>
<feature type="domain" description="VWFA" evidence="2">
    <location>
        <begin position="245"/>
        <end position="423"/>
    </location>
</feature>
<evidence type="ECO:0000313" key="3">
    <source>
        <dbReference type="EMBL" id="EKC27966.1"/>
    </source>
</evidence>
<dbReference type="AlphaFoldDB" id="K1R2G4"/>
<dbReference type="PANTHER" id="PTHR24020:SF20">
    <property type="entry name" value="PH DOMAIN-CONTAINING PROTEIN"/>
    <property type="match status" value="1"/>
</dbReference>
<dbReference type="EMBL" id="JH817703">
    <property type="protein sequence ID" value="EKC27966.1"/>
    <property type="molecule type" value="Genomic_DNA"/>
</dbReference>
<dbReference type="InterPro" id="IPR036465">
    <property type="entry name" value="vWFA_dom_sf"/>
</dbReference>
<dbReference type="InterPro" id="IPR002035">
    <property type="entry name" value="VWF_A"/>
</dbReference>
<dbReference type="HOGENOM" id="CLU_008905_7_0_1"/>
<dbReference type="InterPro" id="IPR050525">
    <property type="entry name" value="ECM_Assembly_Org"/>
</dbReference>
<dbReference type="PANTHER" id="PTHR24020">
    <property type="entry name" value="COLLAGEN ALPHA"/>
    <property type="match status" value="1"/>
</dbReference>
<feature type="region of interest" description="Disordered" evidence="1">
    <location>
        <begin position="193"/>
        <end position="213"/>
    </location>
</feature>
<dbReference type="InParanoid" id="K1R2G4"/>